<dbReference type="InterPro" id="IPR036916">
    <property type="entry name" value="Sda_sf"/>
</dbReference>
<dbReference type="GO" id="GO:0004860">
    <property type="term" value="F:protein kinase inhibitor activity"/>
    <property type="evidence" value="ECO:0007669"/>
    <property type="project" value="UniProtKB-KW"/>
</dbReference>
<dbReference type="Gene3D" id="1.10.287.1100">
    <property type="entry name" value="Sporulation inhibitor A"/>
    <property type="match status" value="1"/>
</dbReference>
<proteinExistence type="predicted"/>
<keyword evidence="1" id="KW-0649">Protein kinase inhibitor</keyword>
<dbReference type="Proteomes" id="UP001303701">
    <property type="component" value="Chromosome"/>
</dbReference>
<sequence>MNSLYLLSDYLLMKAYYEAIQIEASEEFIVLLEEEIVRRGIVLSSPNINVQ</sequence>
<dbReference type="GeneID" id="301125010"/>
<protein>
    <submittedName>
        <fullName evidence="1">Sporulation histidine kinase inhibitor Sda</fullName>
    </submittedName>
</protein>
<evidence type="ECO:0000313" key="2">
    <source>
        <dbReference type="Proteomes" id="UP001303701"/>
    </source>
</evidence>
<reference evidence="1 2" key="1">
    <citation type="submission" date="2023-09" db="EMBL/GenBank/DDBJ databases">
        <title>Different Types of Thermotolerant Ring-Cleaving Dioxygenases derived from Aeribacillus composti HB-1 applied for multiple aromatic hydrocarbons removal.</title>
        <authorList>
            <person name="Cao L."/>
            <person name="Li M."/>
            <person name="Ma T."/>
        </authorList>
    </citation>
    <scope>NUCLEOTIDE SEQUENCE [LARGE SCALE GENOMIC DNA]</scope>
    <source>
        <strain evidence="1 2">HB-1</strain>
    </source>
</reference>
<dbReference type="EMBL" id="CP134501">
    <property type="protein sequence ID" value="WNF33762.1"/>
    <property type="molecule type" value="Genomic_DNA"/>
</dbReference>
<dbReference type="RefSeq" id="WP_094245206.1">
    <property type="nucleotide sequence ID" value="NZ_CP134501.1"/>
</dbReference>
<dbReference type="SUPFAM" id="SSF100985">
    <property type="entry name" value="Sporulation inhibitor Sda"/>
    <property type="match status" value="1"/>
</dbReference>
<dbReference type="Pfam" id="PF08970">
    <property type="entry name" value="Sda"/>
    <property type="match status" value="1"/>
</dbReference>
<dbReference type="InterPro" id="IPR015064">
    <property type="entry name" value="Sda"/>
</dbReference>
<organism evidence="1 2">
    <name type="scientific">Aeribacillus composti</name>
    <dbReference type="NCBI Taxonomy" id="1868734"/>
    <lineage>
        <taxon>Bacteria</taxon>
        <taxon>Bacillati</taxon>
        <taxon>Bacillota</taxon>
        <taxon>Bacilli</taxon>
        <taxon>Bacillales</taxon>
        <taxon>Bacillaceae</taxon>
        <taxon>Aeribacillus</taxon>
    </lineage>
</organism>
<gene>
    <name evidence="1" type="primary">sda</name>
    <name evidence="1" type="ORF">RI196_03500</name>
</gene>
<accession>A0ABY9WC86</accession>
<name>A0ABY9WC86_9BACI</name>
<keyword evidence="2" id="KW-1185">Reference proteome</keyword>
<evidence type="ECO:0000313" key="1">
    <source>
        <dbReference type="EMBL" id="WNF33762.1"/>
    </source>
</evidence>